<evidence type="ECO:0000313" key="3">
    <source>
        <dbReference type="Proteomes" id="UP000653305"/>
    </source>
</evidence>
<dbReference type="AlphaFoldDB" id="A0A830D9F6"/>
<name>A0A830D9F6_9LAMI</name>
<keyword evidence="3" id="KW-1185">Reference proteome</keyword>
<proteinExistence type="predicted"/>
<dbReference type="OrthoDB" id="67700at2759"/>
<accession>A0A830D9F6</accession>
<organism evidence="2 3">
    <name type="scientific">Phtheirospermum japonicum</name>
    <dbReference type="NCBI Taxonomy" id="374723"/>
    <lineage>
        <taxon>Eukaryota</taxon>
        <taxon>Viridiplantae</taxon>
        <taxon>Streptophyta</taxon>
        <taxon>Embryophyta</taxon>
        <taxon>Tracheophyta</taxon>
        <taxon>Spermatophyta</taxon>
        <taxon>Magnoliopsida</taxon>
        <taxon>eudicotyledons</taxon>
        <taxon>Gunneridae</taxon>
        <taxon>Pentapetalae</taxon>
        <taxon>asterids</taxon>
        <taxon>lamiids</taxon>
        <taxon>Lamiales</taxon>
        <taxon>Orobanchaceae</taxon>
        <taxon>Orobanchaceae incertae sedis</taxon>
        <taxon>Phtheirospermum</taxon>
    </lineage>
</organism>
<dbReference type="Proteomes" id="UP000653305">
    <property type="component" value="Unassembled WGS sequence"/>
</dbReference>
<evidence type="ECO:0000313" key="2">
    <source>
        <dbReference type="EMBL" id="GFQ07303.1"/>
    </source>
</evidence>
<dbReference type="Gene3D" id="2.30.29.30">
    <property type="entry name" value="Pleckstrin-homology domain (PH domain)/Phosphotyrosine-binding domain (PTB)"/>
    <property type="match status" value="1"/>
</dbReference>
<dbReference type="Pfam" id="PF02893">
    <property type="entry name" value="GRAM"/>
    <property type="match status" value="1"/>
</dbReference>
<dbReference type="InterPro" id="IPR044511">
    <property type="entry name" value="At1g03370/At5g50170-like"/>
</dbReference>
<dbReference type="SMART" id="SM00568">
    <property type="entry name" value="GRAM"/>
    <property type="match status" value="1"/>
</dbReference>
<sequence>MACIMFDTYFSCSLKRKMPLQGRLFLSDRIVGFYVNLLGHKTRFFFLWEDIEEIQVLPLSLSTVGSSSIEITMHKGRGFDARHGAKILDEHGRLHFHFHSFVSFNDASRMIMALWRARTLGPDQKAEIADKQVVDDEKPVLIEDTGFYLVVEDAKMTKVYTVELPLNISRHDALSIAPYIPLVGSLEGSIPLVGSLEGSIPLVGSLEGFKQELICR</sequence>
<gene>
    <name evidence="2" type="ORF">PHJA_002874400</name>
</gene>
<feature type="domain" description="GRAM" evidence="1">
    <location>
        <begin position="2"/>
        <end position="58"/>
    </location>
</feature>
<reference evidence="2" key="1">
    <citation type="submission" date="2020-07" db="EMBL/GenBank/DDBJ databases">
        <title>Ethylene signaling mediates host invasion by parasitic plants.</title>
        <authorList>
            <person name="Yoshida S."/>
        </authorList>
    </citation>
    <scope>NUCLEOTIDE SEQUENCE</scope>
    <source>
        <strain evidence="2">Okayama</strain>
    </source>
</reference>
<dbReference type="InterPro" id="IPR004182">
    <property type="entry name" value="GRAM"/>
</dbReference>
<dbReference type="PANTHER" id="PTHR46296">
    <property type="entry name" value="BNAA05G37250D PROTEIN"/>
    <property type="match status" value="1"/>
</dbReference>
<dbReference type="EMBL" id="BMAC01001462">
    <property type="protein sequence ID" value="GFQ07303.1"/>
    <property type="molecule type" value="Genomic_DNA"/>
</dbReference>
<evidence type="ECO:0000259" key="1">
    <source>
        <dbReference type="SMART" id="SM00568"/>
    </source>
</evidence>
<comment type="caution">
    <text evidence="2">The sequence shown here is derived from an EMBL/GenBank/DDBJ whole genome shotgun (WGS) entry which is preliminary data.</text>
</comment>
<dbReference type="InterPro" id="IPR011993">
    <property type="entry name" value="PH-like_dom_sf"/>
</dbReference>
<protein>
    <submittedName>
        <fullName evidence="2">C2 and gram domain-containing protein at1g03370</fullName>
    </submittedName>
</protein>
<dbReference type="PANTHER" id="PTHR46296:SF7">
    <property type="entry name" value="C2 DOMAIN-CONTAINING PROTEIN"/>
    <property type="match status" value="1"/>
</dbReference>